<dbReference type="PRINTS" id="PR00146">
    <property type="entry name" value="DHPICSNTHASE"/>
</dbReference>
<dbReference type="Proteomes" id="UP000807309">
    <property type="component" value="Unassembled WGS sequence"/>
</dbReference>
<reference evidence="3 4" key="1">
    <citation type="submission" date="2020-10" db="EMBL/GenBank/DDBJ databases">
        <title>Identification of Nocardia species via Next-generation sequencing and recognition of intraspecies genetic diversity.</title>
        <authorList>
            <person name="Li P."/>
            <person name="Li P."/>
            <person name="Lu B."/>
        </authorList>
    </citation>
    <scope>NUCLEOTIDE SEQUENCE [LARGE SCALE GENOMIC DNA]</scope>
    <source>
        <strain evidence="3 4">N-11</strain>
    </source>
</reference>
<organism evidence="3 4">
    <name type="scientific">Nocardia abscessus</name>
    <dbReference type="NCBI Taxonomy" id="120957"/>
    <lineage>
        <taxon>Bacteria</taxon>
        <taxon>Bacillati</taxon>
        <taxon>Actinomycetota</taxon>
        <taxon>Actinomycetes</taxon>
        <taxon>Mycobacteriales</taxon>
        <taxon>Nocardiaceae</taxon>
        <taxon>Nocardia</taxon>
    </lineage>
</organism>
<evidence type="ECO:0000313" key="3">
    <source>
        <dbReference type="EMBL" id="MBF6228771.1"/>
    </source>
</evidence>
<dbReference type="Pfam" id="PF00701">
    <property type="entry name" value="DHDPS"/>
    <property type="match status" value="1"/>
</dbReference>
<dbReference type="EMBL" id="JADLRE010000025">
    <property type="protein sequence ID" value="MBF6228771.1"/>
    <property type="molecule type" value="Genomic_DNA"/>
</dbReference>
<dbReference type="InterPro" id="IPR002220">
    <property type="entry name" value="DapA-like"/>
</dbReference>
<dbReference type="CDD" id="cd00408">
    <property type="entry name" value="DHDPS-like"/>
    <property type="match status" value="1"/>
</dbReference>
<dbReference type="SUPFAM" id="SSF51569">
    <property type="entry name" value="Aldolase"/>
    <property type="match status" value="1"/>
</dbReference>
<keyword evidence="2" id="KW-0456">Lyase</keyword>
<dbReference type="PANTHER" id="PTHR12128">
    <property type="entry name" value="DIHYDRODIPICOLINATE SYNTHASE"/>
    <property type="match status" value="1"/>
</dbReference>
<keyword evidence="4" id="KW-1185">Reference proteome</keyword>
<proteinExistence type="inferred from homology"/>
<dbReference type="InterPro" id="IPR013785">
    <property type="entry name" value="Aldolase_TIM"/>
</dbReference>
<gene>
    <name evidence="3" type="ORF">IU470_27180</name>
</gene>
<dbReference type="PANTHER" id="PTHR12128:SF66">
    <property type="entry name" value="4-HYDROXY-2-OXOGLUTARATE ALDOLASE, MITOCHONDRIAL"/>
    <property type="match status" value="1"/>
</dbReference>
<comment type="caution">
    <text evidence="3">The sequence shown here is derived from an EMBL/GenBank/DDBJ whole genome shotgun (WGS) entry which is preliminary data.</text>
</comment>
<evidence type="ECO:0000256" key="1">
    <source>
        <dbReference type="ARBA" id="ARBA00007592"/>
    </source>
</evidence>
<dbReference type="SMART" id="SM01130">
    <property type="entry name" value="DHDPS"/>
    <property type="match status" value="1"/>
</dbReference>
<evidence type="ECO:0000256" key="2">
    <source>
        <dbReference type="ARBA" id="ARBA00023239"/>
    </source>
</evidence>
<evidence type="ECO:0000313" key="4">
    <source>
        <dbReference type="Proteomes" id="UP000807309"/>
    </source>
</evidence>
<accession>A0ABS0CES8</accession>
<name>A0ABS0CES8_9NOCA</name>
<dbReference type="Gene3D" id="3.20.20.70">
    <property type="entry name" value="Aldolase class I"/>
    <property type="match status" value="1"/>
</dbReference>
<protein>
    <submittedName>
        <fullName evidence="3">Dihydrodipicolinate synthase family protein</fullName>
    </submittedName>
</protein>
<comment type="similarity">
    <text evidence="1">Belongs to the DapA family.</text>
</comment>
<sequence length="358" mass="38166">MSRSSRRRHAVISWRIATRAGLLQAADCDEQSAIATGAGDEHDSTAACPLGSFGRDYQLSRASAVHGVSGIVAQLVTPFTADATVDTSLMRSLIDRMITAGVHAIELLGTTSESAYLEPAEWQQIAATCTEHVAGRVPLVLDVSGATTAVTVERVHFAEQLGVTAILVSPMPFWRLSESELLQHFATVADAAAVPVMVGNDPIATGIDLPPDFLLDLVFEVGNITMIKEAGSSHQRMHQFAELAGSAFSLFSGNDMQLLHGYHAGAIGWCTAAPSLVPEPAIRLWQLLKSHSLYAAANLFYRLIPLFATIAGHSQPAAIKSGLRTLGIEAGDPRLPQQPLDEISSTELAELITGIRSR</sequence>